<accession>A0ABQ1KKY8</accession>
<organism evidence="4 5">
    <name type="scientific">Pseudoduganella buxea</name>
    <dbReference type="NCBI Taxonomy" id="1949069"/>
    <lineage>
        <taxon>Bacteria</taxon>
        <taxon>Pseudomonadati</taxon>
        <taxon>Pseudomonadota</taxon>
        <taxon>Betaproteobacteria</taxon>
        <taxon>Burkholderiales</taxon>
        <taxon>Oxalobacteraceae</taxon>
        <taxon>Telluria group</taxon>
        <taxon>Pseudoduganella</taxon>
    </lineage>
</organism>
<protein>
    <recommendedName>
        <fullName evidence="3">Methyltransferase small domain-containing protein</fullName>
    </recommendedName>
</protein>
<evidence type="ECO:0000313" key="5">
    <source>
        <dbReference type="Proteomes" id="UP000622638"/>
    </source>
</evidence>
<dbReference type="PANTHER" id="PTHR18895:SF74">
    <property type="entry name" value="MTRF1L RELEASE FACTOR GLUTAMINE METHYLTRANSFERASE"/>
    <property type="match status" value="1"/>
</dbReference>
<dbReference type="InterPro" id="IPR029063">
    <property type="entry name" value="SAM-dependent_MTases_sf"/>
</dbReference>
<evidence type="ECO:0000313" key="4">
    <source>
        <dbReference type="EMBL" id="GGB99390.1"/>
    </source>
</evidence>
<keyword evidence="1" id="KW-0808">Transferase</keyword>
<feature type="domain" description="Methyltransferase small" evidence="3">
    <location>
        <begin position="173"/>
        <end position="287"/>
    </location>
</feature>
<dbReference type="InterPro" id="IPR050320">
    <property type="entry name" value="N5-glutamine_MTase"/>
</dbReference>
<dbReference type="EMBL" id="BMKG01000008">
    <property type="protein sequence ID" value="GGB99390.1"/>
    <property type="molecule type" value="Genomic_DNA"/>
</dbReference>
<dbReference type="Pfam" id="PF05175">
    <property type="entry name" value="MTS"/>
    <property type="match status" value="1"/>
</dbReference>
<evidence type="ECO:0000259" key="3">
    <source>
        <dbReference type="Pfam" id="PF05175"/>
    </source>
</evidence>
<keyword evidence="5" id="KW-1185">Reference proteome</keyword>
<keyword evidence="2" id="KW-0949">S-adenosyl-L-methionine</keyword>
<dbReference type="InterPro" id="IPR002052">
    <property type="entry name" value="DNA_methylase_N6_adenine_CS"/>
</dbReference>
<name>A0ABQ1KKY8_9BURK</name>
<keyword evidence="1" id="KW-0489">Methyltransferase</keyword>
<proteinExistence type="predicted"/>
<dbReference type="RefSeq" id="WP_229417913.1">
    <property type="nucleotide sequence ID" value="NZ_BMKG01000008.1"/>
</dbReference>
<dbReference type="PROSITE" id="PS00092">
    <property type="entry name" value="N6_MTASE"/>
    <property type="match status" value="1"/>
</dbReference>
<gene>
    <name evidence="4" type="ORF">GCM10011572_21650</name>
</gene>
<evidence type="ECO:0000256" key="2">
    <source>
        <dbReference type="ARBA" id="ARBA00022691"/>
    </source>
</evidence>
<dbReference type="PANTHER" id="PTHR18895">
    <property type="entry name" value="HEMK METHYLTRANSFERASE"/>
    <property type="match status" value="1"/>
</dbReference>
<dbReference type="InterPro" id="IPR007848">
    <property type="entry name" value="Small_mtfrase_dom"/>
</dbReference>
<evidence type="ECO:0000256" key="1">
    <source>
        <dbReference type="ARBA" id="ARBA00022603"/>
    </source>
</evidence>
<dbReference type="Proteomes" id="UP000622638">
    <property type="component" value="Unassembled WGS sequence"/>
</dbReference>
<sequence>MFNATASTAAAAAPCRPTAGLPAGSMAGLSITSQPGDEDAQAGALLELGRALRAAGYRFTTVTPATHSRVRARTDHVWARSLADIFGWSRPFQADTVAPDIFKLMQAAGVAQPHRDGWRATVRVSELAGQLFFHSAYPTSDSDAVFFGPDTYRFGRALRRELADLAQAGQAVRLAADIGAGAGPGAILVAQAFPEAHVMALDINERAMRLCRVNAALAGVPQLDVRHSDLLSDVDGQFDLIVSNPPYLLDPSERAYRHGGGELGAGLSLSLVEQAVTRLAPGGTLLLYTGVAMQHDSDPFLRAVTPLLHGFTWTYEEIDPDVFGEELETPAYQEADRIAAVWLKATRAHQ</sequence>
<dbReference type="Gene3D" id="3.40.50.150">
    <property type="entry name" value="Vaccinia Virus protein VP39"/>
    <property type="match status" value="1"/>
</dbReference>
<dbReference type="SUPFAM" id="SSF53335">
    <property type="entry name" value="S-adenosyl-L-methionine-dependent methyltransferases"/>
    <property type="match status" value="1"/>
</dbReference>
<comment type="caution">
    <text evidence="4">The sequence shown here is derived from an EMBL/GenBank/DDBJ whole genome shotgun (WGS) entry which is preliminary data.</text>
</comment>
<dbReference type="CDD" id="cd02440">
    <property type="entry name" value="AdoMet_MTases"/>
    <property type="match status" value="1"/>
</dbReference>
<reference evidence="5" key="1">
    <citation type="journal article" date="2019" name="Int. J. Syst. Evol. Microbiol.">
        <title>The Global Catalogue of Microorganisms (GCM) 10K type strain sequencing project: providing services to taxonomists for standard genome sequencing and annotation.</title>
        <authorList>
            <consortium name="The Broad Institute Genomics Platform"/>
            <consortium name="The Broad Institute Genome Sequencing Center for Infectious Disease"/>
            <person name="Wu L."/>
            <person name="Ma J."/>
        </authorList>
    </citation>
    <scope>NUCLEOTIDE SEQUENCE [LARGE SCALE GENOMIC DNA]</scope>
    <source>
        <strain evidence="5">CGMCC 1.15931</strain>
    </source>
</reference>